<proteinExistence type="predicted"/>
<dbReference type="AlphaFoldDB" id="A0A2P5CMC4"/>
<keyword evidence="2" id="KW-1185">Reference proteome</keyword>
<protein>
    <submittedName>
        <fullName evidence="1">Uncharacterized protein</fullName>
    </submittedName>
</protein>
<sequence>MVLLGWKTLYGVVICCPPQFNSTRWRR</sequence>
<organism evidence="1 2">
    <name type="scientific">Parasponia andersonii</name>
    <name type="common">Sponia andersonii</name>
    <dbReference type="NCBI Taxonomy" id="3476"/>
    <lineage>
        <taxon>Eukaryota</taxon>
        <taxon>Viridiplantae</taxon>
        <taxon>Streptophyta</taxon>
        <taxon>Embryophyta</taxon>
        <taxon>Tracheophyta</taxon>
        <taxon>Spermatophyta</taxon>
        <taxon>Magnoliopsida</taxon>
        <taxon>eudicotyledons</taxon>
        <taxon>Gunneridae</taxon>
        <taxon>Pentapetalae</taxon>
        <taxon>rosids</taxon>
        <taxon>fabids</taxon>
        <taxon>Rosales</taxon>
        <taxon>Cannabaceae</taxon>
        <taxon>Parasponia</taxon>
    </lineage>
</organism>
<dbReference type="EMBL" id="JXTB01000115">
    <property type="protein sequence ID" value="PON62184.1"/>
    <property type="molecule type" value="Genomic_DNA"/>
</dbReference>
<comment type="caution">
    <text evidence="1">The sequence shown here is derived from an EMBL/GenBank/DDBJ whole genome shotgun (WGS) entry which is preliminary data.</text>
</comment>
<reference evidence="2" key="1">
    <citation type="submission" date="2016-06" db="EMBL/GenBank/DDBJ databases">
        <title>Parallel loss of symbiosis genes in relatives of nitrogen-fixing non-legume Parasponia.</title>
        <authorList>
            <person name="Van Velzen R."/>
            <person name="Holmer R."/>
            <person name="Bu F."/>
            <person name="Rutten L."/>
            <person name="Van Zeijl A."/>
            <person name="Liu W."/>
            <person name="Santuari L."/>
            <person name="Cao Q."/>
            <person name="Sharma T."/>
            <person name="Shen D."/>
            <person name="Roswanjaya Y."/>
            <person name="Wardhani T."/>
            <person name="Kalhor M.S."/>
            <person name="Jansen J."/>
            <person name="Van den Hoogen J."/>
            <person name="Gungor B."/>
            <person name="Hartog M."/>
            <person name="Hontelez J."/>
            <person name="Verver J."/>
            <person name="Yang W.-C."/>
            <person name="Schijlen E."/>
            <person name="Repin R."/>
            <person name="Schilthuizen M."/>
            <person name="Schranz E."/>
            <person name="Heidstra R."/>
            <person name="Miyata K."/>
            <person name="Fedorova E."/>
            <person name="Kohlen W."/>
            <person name="Bisseling T."/>
            <person name="Smit S."/>
            <person name="Geurts R."/>
        </authorList>
    </citation>
    <scope>NUCLEOTIDE SEQUENCE [LARGE SCALE GENOMIC DNA]</scope>
    <source>
        <strain evidence="2">cv. WU1-14</strain>
    </source>
</reference>
<accession>A0A2P5CMC4</accession>
<evidence type="ECO:0000313" key="1">
    <source>
        <dbReference type="EMBL" id="PON62184.1"/>
    </source>
</evidence>
<dbReference type="Proteomes" id="UP000237105">
    <property type="component" value="Unassembled WGS sequence"/>
</dbReference>
<name>A0A2P5CMC4_PARAD</name>
<gene>
    <name evidence="1" type="ORF">PanWU01x14_140340</name>
</gene>
<evidence type="ECO:0000313" key="2">
    <source>
        <dbReference type="Proteomes" id="UP000237105"/>
    </source>
</evidence>